<gene>
    <name evidence="3" type="ORF">SAMN05421730_10493</name>
</gene>
<feature type="domain" description="PucR C-terminal helix-turn-helix" evidence="2">
    <location>
        <begin position="319"/>
        <end position="375"/>
    </location>
</feature>
<sequence length="380" mass="42932">MATYLRELWNIGKEKFNLRLLEGEDGMDSEVTWIQQLEEPASADLLHGGELVMTTGIGSPKDDSLMLFVQNLVRCDASGVVINLGPYISNVPEGLKRFCRKEHFPLFILPAQNRPADVTRDLCRYIISREDTDMSAAEAIKQLLVDPSTLSLNGKVFESRGFGLAGRYTMLLLETRSEKLAAMADFESAIGQLKAILNRTSEDFIGFHKTNTQYLILAKDLLHADAEQQLRSSLNLKEHQNLIIGMEGDSLMSIPKLAKQAEKLMNIAQKSGERLLFWDEMEVERLFVEIDDSSILKNFTNTYLSELLEYDAGNQTNYYETLKVYLASGGSIQSVSQQLYLHRNTVNARISKIKEIMNSNLDPKDRLNIEIAIRIHDSMS</sequence>
<feature type="domain" description="Purine catabolism PurC-like" evidence="1">
    <location>
        <begin position="16"/>
        <end position="126"/>
    </location>
</feature>
<keyword evidence="4" id="KW-1185">Reference proteome</keyword>
<reference evidence="3 4" key="1">
    <citation type="submission" date="2016-09" db="EMBL/GenBank/DDBJ databases">
        <authorList>
            <person name="Capua I."/>
            <person name="De Benedictis P."/>
            <person name="Joannis T."/>
            <person name="Lombin L.H."/>
            <person name="Cattoli G."/>
        </authorList>
    </citation>
    <scope>NUCLEOTIDE SEQUENCE [LARGE SCALE GENOMIC DNA]</scope>
    <source>
        <strain evidence="3 4">GluBS11</strain>
    </source>
</reference>
<dbReference type="Proteomes" id="UP000199315">
    <property type="component" value="Unassembled WGS sequence"/>
</dbReference>
<dbReference type="PANTHER" id="PTHR33744:SF7">
    <property type="entry name" value="PUCR FAMILY TRANSCRIPTIONAL REGULATOR"/>
    <property type="match status" value="1"/>
</dbReference>
<evidence type="ECO:0000259" key="2">
    <source>
        <dbReference type="Pfam" id="PF13556"/>
    </source>
</evidence>
<dbReference type="STRING" id="1619234.SAMN05421730_10493"/>
<evidence type="ECO:0000313" key="4">
    <source>
        <dbReference type="Proteomes" id="UP000199315"/>
    </source>
</evidence>
<accession>A0A1D3TYN7</accession>
<dbReference type="InterPro" id="IPR051448">
    <property type="entry name" value="CdaR-like_regulators"/>
</dbReference>
<dbReference type="Pfam" id="PF13556">
    <property type="entry name" value="HTH_30"/>
    <property type="match status" value="1"/>
</dbReference>
<dbReference type="InterPro" id="IPR042070">
    <property type="entry name" value="PucR_C-HTH_sf"/>
</dbReference>
<dbReference type="AlphaFoldDB" id="A0A1D3TYN7"/>
<dbReference type="InterPro" id="IPR012914">
    <property type="entry name" value="PucR_dom"/>
</dbReference>
<evidence type="ECO:0000259" key="1">
    <source>
        <dbReference type="Pfam" id="PF07905"/>
    </source>
</evidence>
<name>A0A1D3TYN7_9FIRM</name>
<evidence type="ECO:0000313" key="3">
    <source>
        <dbReference type="EMBL" id="SCP99613.1"/>
    </source>
</evidence>
<dbReference type="InterPro" id="IPR025736">
    <property type="entry name" value="PucR_C-HTH_dom"/>
</dbReference>
<dbReference type="Pfam" id="PF07905">
    <property type="entry name" value="PucR"/>
    <property type="match status" value="1"/>
</dbReference>
<dbReference type="EMBL" id="FMKA01000049">
    <property type="protein sequence ID" value="SCP99613.1"/>
    <property type="molecule type" value="Genomic_DNA"/>
</dbReference>
<organism evidence="3 4">
    <name type="scientific">Anaerobium acetethylicum</name>
    <dbReference type="NCBI Taxonomy" id="1619234"/>
    <lineage>
        <taxon>Bacteria</taxon>
        <taxon>Bacillati</taxon>
        <taxon>Bacillota</taxon>
        <taxon>Clostridia</taxon>
        <taxon>Lachnospirales</taxon>
        <taxon>Lachnospiraceae</taxon>
        <taxon>Anaerobium</taxon>
    </lineage>
</organism>
<proteinExistence type="predicted"/>
<dbReference type="Gene3D" id="1.10.10.2840">
    <property type="entry name" value="PucR C-terminal helix-turn-helix domain"/>
    <property type="match status" value="1"/>
</dbReference>
<dbReference type="PANTHER" id="PTHR33744">
    <property type="entry name" value="CARBOHYDRATE DIACID REGULATOR"/>
    <property type="match status" value="1"/>
</dbReference>
<dbReference type="RefSeq" id="WP_169823779.1">
    <property type="nucleotide sequence ID" value="NZ_FMKA01000049.1"/>
</dbReference>
<protein>
    <submittedName>
        <fullName evidence="3">PucR C-terminal helix-turn-helix domain-containing protein</fullName>
    </submittedName>
</protein>